<organism evidence="2 3">
    <name type="scientific">Microvirga tunisiensis</name>
    <dbReference type="NCBI Taxonomy" id="2108360"/>
    <lineage>
        <taxon>Bacteria</taxon>
        <taxon>Pseudomonadati</taxon>
        <taxon>Pseudomonadota</taxon>
        <taxon>Alphaproteobacteria</taxon>
        <taxon>Hyphomicrobiales</taxon>
        <taxon>Methylobacteriaceae</taxon>
        <taxon>Microvirga</taxon>
    </lineage>
</organism>
<proteinExistence type="predicted"/>
<dbReference type="Gene3D" id="3.30.420.10">
    <property type="entry name" value="Ribonuclease H-like superfamily/Ribonuclease H"/>
    <property type="match status" value="1"/>
</dbReference>
<dbReference type="Pfam" id="PF13358">
    <property type="entry name" value="DDE_3"/>
    <property type="match status" value="1"/>
</dbReference>
<feature type="domain" description="Tc1-like transposase DDE" evidence="1">
    <location>
        <begin position="14"/>
        <end position="163"/>
    </location>
</feature>
<dbReference type="Proteomes" id="UP000403266">
    <property type="component" value="Unassembled WGS sequence"/>
</dbReference>
<reference evidence="2 3" key="1">
    <citation type="journal article" date="2019" name="Syst. Appl. Microbiol.">
        <title>Microvirga tunisiensis sp. nov., a root nodule symbiotic bacterium isolated from Lupinus micranthus and L. luteus grown in Northern Tunisia.</title>
        <authorList>
            <person name="Msaddak A."/>
            <person name="Rejili M."/>
            <person name="Duran D."/>
            <person name="Mars M."/>
            <person name="Palacios J.M."/>
            <person name="Ruiz-Argueso T."/>
            <person name="Rey L."/>
            <person name="Imperial J."/>
        </authorList>
    </citation>
    <scope>NUCLEOTIDE SEQUENCE [LARGE SCALE GENOMIC DNA]</scope>
    <source>
        <strain evidence="2 3">Lmie10</strain>
    </source>
</reference>
<dbReference type="GO" id="GO:0003676">
    <property type="term" value="F:nucleic acid binding"/>
    <property type="evidence" value="ECO:0007669"/>
    <property type="project" value="InterPro"/>
</dbReference>
<dbReference type="InterPro" id="IPR036397">
    <property type="entry name" value="RNaseH_sf"/>
</dbReference>
<dbReference type="EMBL" id="VOSK01000197">
    <property type="protein sequence ID" value="MPR29096.1"/>
    <property type="molecule type" value="Genomic_DNA"/>
</dbReference>
<keyword evidence="3" id="KW-1185">Reference proteome</keyword>
<protein>
    <submittedName>
        <fullName evidence="2">IS630 family transposase</fullName>
    </submittedName>
</protein>
<dbReference type="InterPro" id="IPR047655">
    <property type="entry name" value="Transpos_IS630-like"/>
</dbReference>
<comment type="caution">
    <text evidence="2">The sequence shown here is derived from an EMBL/GenBank/DDBJ whole genome shotgun (WGS) entry which is preliminary data.</text>
</comment>
<evidence type="ECO:0000313" key="2">
    <source>
        <dbReference type="EMBL" id="MPR29096.1"/>
    </source>
</evidence>
<accession>A0A5N7MYJ9</accession>
<gene>
    <name evidence="2" type="ORF">FS320_29290</name>
</gene>
<sequence>METLYTKPPAGSCVICLDEMGPVSAKSYAGRALVQTRTRPAERAKQEIDYGRRAKGYVFGAFCPATGEAFTHPYPGRGGAHWVDFLEHVETWIPSTTERIYAIMDNLSSHRTTDVLLFLLAHPRWEMVFQPKYAAYLNLIEPWWKILRSLALAGRRFESWDEISDAIHRSTIYWNAHRHPFVWGQRRRHRPRRSPGIALLPRAA</sequence>
<evidence type="ECO:0000313" key="3">
    <source>
        <dbReference type="Proteomes" id="UP000403266"/>
    </source>
</evidence>
<dbReference type="NCBIfam" id="NF033545">
    <property type="entry name" value="transpos_IS630"/>
    <property type="match status" value="1"/>
</dbReference>
<dbReference type="AlphaFoldDB" id="A0A5N7MYJ9"/>
<dbReference type="InterPro" id="IPR038717">
    <property type="entry name" value="Tc1-like_DDE_dom"/>
</dbReference>
<name>A0A5N7MYJ9_9HYPH</name>
<evidence type="ECO:0000259" key="1">
    <source>
        <dbReference type="Pfam" id="PF13358"/>
    </source>
</evidence>